<proteinExistence type="predicted"/>
<protein>
    <submittedName>
        <fullName evidence="3">Uncharacterized protein</fullName>
    </submittedName>
</protein>
<feature type="region of interest" description="Disordered" evidence="1">
    <location>
        <begin position="88"/>
        <end position="121"/>
    </location>
</feature>
<sequence length="176" mass="19285">MWKAQRFNLALAVVAIHLVDDLSNAKQETRTRYTTGDNLELLPSPDDGSRLGLPRSEVKLITSNLAVGDGLEWDGAAQAQACVGGATQRREAHTQARVGGNHHDNASATTMTSTPSSDLNRTTREGYTGSALVLLVAAHRESGRERGTRKERRSKKKKRRKKYLCILGPLAMSVYE</sequence>
<gene>
    <name evidence="3" type="primary">OSJNBa0073L20.13</name>
</gene>
<keyword evidence="2" id="KW-0732">Signal</keyword>
<dbReference type="EMBL" id="AC099774">
    <property type="protein sequence ID" value="AAM19049.1"/>
    <property type="molecule type" value="Genomic_DNA"/>
</dbReference>
<evidence type="ECO:0000313" key="4">
    <source>
        <dbReference type="Proteomes" id="UP000000763"/>
    </source>
</evidence>
<evidence type="ECO:0000256" key="2">
    <source>
        <dbReference type="SAM" id="SignalP"/>
    </source>
</evidence>
<evidence type="ECO:0000313" key="3">
    <source>
        <dbReference type="EMBL" id="AAM19049.1"/>
    </source>
</evidence>
<name>Q7G3W3_ORYSJ</name>
<feature type="compositionally biased region" description="Low complexity" evidence="1">
    <location>
        <begin position="106"/>
        <end position="117"/>
    </location>
</feature>
<reference evidence="4" key="1">
    <citation type="journal article" date="2005" name="Nature">
        <title>The map-based sequence of the rice genome.</title>
        <authorList>
            <consortium name="International rice genome sequencing project (IRGSP)"/>
            <person name="Matsumoto T."/>
            <person name="Wu J."/>
            <person name="Kanamori H."/>
            <person name="Katayose Y."/>
            <person name="Fujisawa M."/>
            <person name="Namiki N."/>
            <person name="Mizuno H."/>
            <person name="Yamamoto K."/>
            <person name="Antonio B.A."/>
            <person name="Baba T."/>
            <person name="Sakata K."/>
            <person name="Nagamura Y."/>
            <person name="Aoki H."/>
            <person name="Arikawa K."/>
            <person name="Arita K."/>
            <person name="Bito T."/>
            <person name="Chiden Y."/>
            <person name="Fujitsuka N."/>
            <person name="Fukunaka R."/>
            <person name="Hamada M."/>
            <person name="Harada C."/>
            <person name="Hayashi A."/>
            <person name="Hijishita S."/>
            <person name="Honda M."/>
            <person name="Hosokawa S."/>
            <person name="Ichikawa Y."/>
            <person name="Idonuma A."/>
            <person name="Iijima M."/>
            <person name="Ikeda M."/>
            <person name="Ikeno M."/>
            <person name="Ito K."/>
            <person name="Ito S."/>
            <person name="Ito T."/>
            <person name="Ito Y."/>
            <person name="Ito Y."/>
            <person name="Iwabuchi A."/>
            <person name="Kamiya K."/>
            <person name="Karasawa W."/>
            <person name="Kurita K."/>
            <person name="Katagiri S."/>
            <person name="Kikuta A."/>
            <person name="Kobayashi H."/>
            <person name="Kobayashi N."/>
            <person name="Machita K."/>
            <person name="Maehara T."/>
            <person name="Masukawa M."/>
            <person name="Mizubayashi T."/>
            <person name="Mukai Y."/>
            <person name="Nagasaki H."/>
            <person name="Nagata Y."/>
            <person name="Naito S."/>
            <person name="Nakashima M."/>
            <person name="Nakama Y."/>
            <person name="Nakamichi Y."/>
            <person name="Nakamura M."/>
            <person name="Meguro A."/>
            <person name="Negishi M."/>
            <person name="Ohta I."/>
            <person name="Ohta T."/>
            <person name="Okamoto M."/>
            <person name="Ono N."/>
            <person name="Saji S."/>
            <person name="Sakaguchi M."/>
            <person name="Sakai K."/>
            <person name="Shibata M."/>
            <person name="Shimokawa T."/>
            <person name="Song J."/>
            <person name="Takazaki Y."/>
            <person name="Terasawa K."/>
            <person name="Tsugane M."/>
            <person name="Tsuji K."/>
            <person name="Ueda S."/>
            <person name="Waki K."/>
            <person name="Yamagata H."/>
            <person name="Yamamoto M."/>
            <person name="Yamamoto S."/>
            <person name="Yamane H."/>
            <person name="Yoshiki S."/>
            <person name="Yoshihara R."/>
            <person name="Yukawa K."/>
            <person name="Zhong H."/>
            <person name="Yano M."/>
            <person name="Yuan Q."/>
            <person name="Ouyang S."/>
            <person name="Liu J."/>
            <person name="Jones K.M."/>
            <person name="Gansberger K."/>
            <person name="Moffat K."/>
            <person name="Hill J."/>
            <person name="Bera J."/>
            <person name="Fadrosh D."/>
            <person name="Jin S."/>
            <person name="Johri S."/>
            <person name="Kim M."/>
            <person name="Overton L."/>
            <person name="Reardon M."/>
            <person name="Tsitrin T."/>
            <person name="Vuong H."/>
            <person name="Weaver B."/>
            <person name="Ciecko A."/>
            <person name="Tallon L."/>
            <person name="Jackson J."/>
            <person name="Pai G."/>
            <person name="Aken S.V."/>
            <person name="Utterback T."/>
            <person name="Reidmuller S."/>
            <person name="Feldblyum T."/>
            <person name="Hsiao J."/>
            <person name="Zismann V."/>
            <person name="Iobst S."/>
            <person name="de Vazeille A.R."/>
            <person name="Buell C.R."/>
            <person name="Ying K."/>
            <person name="Li Y."/>
            <person name="Lu T."/>
            <person name="Huang Y."/>
            <person name="Zhao Q."/>
            <person name="Feng Q."/>
            <person name="Zhang L."/>
            <person name="Zhu J."/>
            <person name="Weng Q."/>
            <person name="Mu J."/>
            <person name="Lu Y."/>
            <person name="Fan D."/>
            <person name="Liu Y."/>
            <person name="Guan J."/>
            <person name="Zhang Y."/>
            <person name="Yu S."/>
            <person name="Liu X."/>
            <person name="Zhang Y."/>
            <person name="Hong G."/>
            <person name="Han B."/>
            <person name="Choisne N."/>
            <person name="Demange N."/>
            <person name="Orjeda G."/>
            <person name="Samain S."/>
            <person name="Cattolico L."/>
            <person name="Pelletier E."/>
            <person name="Couloux A."/>
            <person name="Segurens B."/>
            <person name="Wincker P."/>
            <person name="D'Hont A."/>
            <person name="Scarpelli C."/>
            <person name="Weissenbach J."/>
            <person name="Salanoubat M."/>
            <person name="Quetier F."/>
            <person name="Yu Y."/>
            <person name="Kim H.R."/>
            <person name="Rambo T."/>
            <person name="Currie J."/>
            <person name="Collura K."/>
            <person name="Luo M."/>
            <person name="Yang T."/>
            <person name="Ammiraju J.S.S."/>
            <person name="Engler F."/>
            <person name="Soderlund C."/>
            <person name="Wing R.A."/>
            <person name="Palmer L.E."/>
            <person name="de la Bastide M."/>
            <person name="Spiegel L."/>
            <person name="Nascimento L."/>
            <person name="Zutavern T."/>
            <person name="O'Shaughnessy A."/>
            <person name="Dike S."/>
            <person name="Dedhia N."/>
            <person name="Preston R."/>
            <person name="Balija V."/>
            <person name="McCombie W.R."/>
            <person name="Chow T."/>
            <person name="Chen H."/>
            <person name="Chung M."/>
            <person name="Chen C."/>
            <person name="Shaw J."/>
            <person name="Wu H."/>
            <person name="Hsiao K."/>
            <person name="Chao Y."/>
            <person name="Chu M."/>
            <person name="Cheng C."/>
            <person name="Hour A."/>
            <person name="Lee P."/>
            <person name="Lin S."/>
            <person name="Lin Y."/>
            <person name="Liou J."/>
            <person name="Liu S."/>
            <person name="Hsing Y."/>
            <person name="Raghuvanshi S."/>
            <person name="Mohanty A."/>
            <person name="Bharti A.K."/>
            <person name="Gaur A."/>
            <person name="Gupta V."/>
            <person name="Kumar D."/>
            <person name="Ravi V."/>
            <person name="Vij S."/>
            <person name="Kapur A."/>
            <person name="Khurana P."/>
            <person name="Khurana P."/>
            <person name="Khurana J.P."/>
            <person name="Tyagi A.K."/>
            <person name="Gaikwad K."/>
            <person name="Singh A."/>
            <person name="Dalal V."/>
            <person name="Srivastava S."/>
            <person name="Dixit A."/>
            <person name="Pal A.K."/>
            <person name="Ghazi I.A."/>
            <person name="Yadav M."/>
            <person name="Pandit A."/>
            <person name="Bhargava A."/>
            <person name="Sureshbabu K."/>
            <person name="Batra K."/>
            <person name="Sharma T.R."/>
            <person name="Mohapatra T."/>
            <person name="Singh N.K."/>
            <person name="Messing J."/>
            <person name="Nelson A.B."/>
            <person name="Fuks G."/>
            <person name="Kavchok S."/>
            <person name="Keizer G."/>
            <person name="Linton E."/>
            <person name="Llaca V."/>
            <person name="Song R."/>
            <person name="Tanyolac B."/>
            <person name="Young S."/>
            <person name="Ho-Il K."/>
            <person name="Hahn J.H."/>
            <person name="Sangsakoo G."/>
            <person name="Vanavichit A."/>
            <person name="de Mattos Luiz.A.T."/>
            <person name="Zimmer P.D."/>
            <person name="Malone G."/>
            <person name="Dellagostin O."/>
            <person name="de Oliveira A.C."/>
            <person name="Bevan M."/>
            <person name="Bancroft I."/>
            <person name="Minx P."/>
            <person name="Cordum H."/>
            <person name="Wilson R."/>
            <person name="Cheng Z."/>
            <person name="Jin W."/>
            <person name="Jiang J."/>
            <person name="Leong S.A."/>
            <person name="Iwama H."/>
            <person name="Gojobori T."/>
            <person name="Itoh T."/>
            <person name="Niimura Y."/>
            <person name="Fujii Y."/>
            <person name="Habara T."/>
            <person name="Sakai H."/>
            <person name="Sato Y."/>
            <person name="Wilson G."/>
            <person name="Kumar K."/>
            <person name="McCouch S."/>
            <person name="Juretic N."/>
            <person name="Hoen D."/>
            <person name="Wright S."/>
            <person name="Bruskiewich R."/>
            <person name="Bureau T."/>
            <person name="Miyao A."/>
            <person name="Hirochika H."/>
            <person name="Nishikawa T."/>
            <person name="Kadowaki K."/>
            <person name="Sugiura M."/>
            <person name="Burr B."/>
            <person name="Sasaki T."/>
        </authorList>
    </citation>
    <scope>NUCLEOTIDE SEQUENCE [LARGE SCALE GENOMIC DNA]</scope>
    <source>
        <strain evidence="4">cv. Nipponbare</strain>
    </source>
</reference>
<dbReference type="AlphaFoldDB" id="Q7G3W3"/>
<reference evidence="4" key="2">
    <citation type="journal article" date="2008" name="Nucleic Acids Res.">
        <title>The rice annotation project database (RAP-DB): 2008 update.</title>
        <authorList>
            <consortium name="The rice annotation project (RAP)"/>
        </authorList>
    </citation>
    <scope>GENOME REANNOTATION</scope>
    <source>
        <strain evidence="4">cv. Nipponbare</strain>
    </source>
</reference>
<dbReference type="Proteomes" id="UP000000763">
    <property type="component" value="Chromosome 10"/>
</dbReference>
<feature type="signal peptide" evidence="2">
    <location>
        <begin position="1"/>
        <end position="25"/>
    </location>
</feature>
<accession>Q7G3W3</accession>
<feature type="chain" id="PRO_5024307692" evidence="2">
    <location>
        <begin position="26"/>
        <end position="176"/>
    </location>
</feature>
<feature type="compositionally biased region" description="Basic residues" evidence="1">
    <location>
        <begin position="149"/>
        <end position="160"/>
    </location>
</feature>
<feature type="region of interest" description="Disordered" evidence="1">
    <location>
        <begin position="138"/>
        <end position="160"/>
    </location>
</feature>
<evidence type="ECO:0000256" key="1">
    <source>
        <dbReference type="SAM" id="MobiDB-lite"/>
    </source>
</evidence>
<feature type="compositionally biased region" description="Basic and acidic residues" evidence="1">
    <location>
        <begin position="138"/>
        <end position="148"/>
    </location>
</feature>
<organism evidence="3 4">
    <name type="scientific">Oryza sativa subsp. japonica</name>
    <name type="common">Rice</name>
    <dbReference type="NCBI Taxonomy" id="39947"/>
    <lineage>
        <taxon>Eukaryota</taxon>
        <taxon>Viridiplantae</taxon>
        <taxon>Streptophyta</taxon>
        <taxon>Embryophyta</taxon>
        <taxon>Tracheophyta</taxon>
        <taxon>Spermatophyta</taxon>
        <taxon>Magnoliopsida</taxon>
        <taxon>Liliopsida</taxon>
        <taxon>Poales</taxon>
        <taxon>Poaceae</taxon>
        <taxon>BOP clade</taxon>
        <taxon>Oryzoideae</taxon>
        <taxon>Oryzeae</taxon>
        <taxon>Oryzinae</taxon>
        <taxon>Oryza</taxon>
        <taxon>Oryza sativa</taxon>
    </lineage>
</organism>